<reference evidence="4 5" key="1">
    <citation type="journal article" date="2001" name="Nature">
        <title>Initial sequencing and analysis of the human genome.</title>
        <authorList>
            <consortium name="International Human Genome Sequencing Consortium"/>
            <person name="Lander E.S."/>
            <person name="Linton L.M."/>
            <person name="Birren B."/>
            <person name="Nusbaum C."/>
            <person name="Zody M.C."/>
            <person name="Baldwin J."/>
            <person name="Devon K."/>
            <person name="Dewar K."/>
            <person name="Doyle M."/>
            <person name="FitzHugh W."/>
            <person name="Funke R."/>
            <person name="Gage D."/>
            <person name="Harris K."/>
            <person name="Heaford A."/>
            <person name="Howland J."/>
            <person name="Kann L."/>
            <person name="Lehoczky J."/>
            <person name="LeVine R."/>
            <person name="McEwan P."/>
            <person name="McKernan K."/>
            <person name="Meldrim J."/>
            <person name="Mesirov J.P."/>
            <person name="Miranda C."/>
            <person name="Morris W."/>
            <person name="Naylor J."/>
            <person name="Raymond C."/>
            <person name="Rosetti M."/>
            <person name="Santos R."/>
            <person name="Sheridan A."/>
            <person name="Sougnez C."/>
            <person name="Stange-Thomann N."/>
            <person name="Stojanovic N."/>
            <person name="Subramanian A."/>
            <person name="Wyman D."/>
            <person name="Rogers J."/>
            <person name="Sulston J."/>
            <person name="Ainscough R."/>
            <person name="Beck S."/>
            <person name="Bentley D."/>
            <person name="Burton J."/>
            <person name="Clee C."/>
            <person name="Carter N."/>
            <person name="Coulson A."/>
            <person name="Deadman R."/>
            <person name="Deloukas P."/>
            <person name="Dunham A."/>
            <person name="Dunham I."/>
            <person name="Durbin R."/>
            <person name="French L."/>
            <person name="Grafham D."/>
            <person name="Gregory S."/>
            <person name="Hubbard T."/>
            <person name="Humphray S."/>
            <person name="Hunt A."/>
            <person name="Jones M."/>
            <person name="Lloyd C."/>
            <person name="McMurray A."/>
            <person name="Matthews L."/>
            <person name="Mercer S."/>
            <person name="Milne S."/>
            <person name="Mullikin J.C."/>
            <person name="Mungall A."/>
            <person name="Plumb R."/>
            <person name="Ross M."/>
            <person name="Shownkeen R."/>
            <person name="Sims S."/>
            <person name="Waterston R.H."/>
            <person name="Wilson R.K."/>
            <person name="Hillier L.W."/>
            <person name="McPherson J.D."/>
            <person name="Marra M.A."/>
            <person name="Mardis E.R."/>
            <person name="Fulton L.A."/>
            <person name="Chinwalla A.T."/>
            <person name="Pepin K.H."/>
            <person name="Gish W.R."/>
            <person name="Chissoe S.L."/>
            <person name="Wendl M.C."/>
            <person name="Delehaunty K.D."/>
            <person name="Miner T.L."/>
            <person name="Delehaunty A."/>
            <person name="Kramer J.B."/>
            <person name="Cook L.L."/>
            <person name="Fulton R.S."/>
            <person name="Johnson D.L."/>
            <person name="Minx P.J."/>
            <person name="Clifton S.W."/>
            <person name="Hawkins T."/>
            <person name="Branscomb E."/>
            <person name="Predki P."/>
            <person name="Richardson P."/>
            <person name="Wenning S."/>
            <person name="Slezak T."/>
            <person name="Doggett N."/>
            <person name="Cheng J.F."/>
            <person name="Olsen A."/>
            <person name="Lucas S."/>
            <person name="Elkin C."/>
            <person name="Uberbacher E."/>
            <person name="Frazier M."/>
            <person name="Gibbs R.A."/>
            <person name="Muzny D.M."/>
            <person name="Scherer S.E."/>
            <person name="Bouck J.B."/>
            <person name="Sodergren E.J."/>
            <person name="Worley K.C."/>
            <person name="Rives C.M."/>
            <person name="Gorrell J.H."/>
            <person name="Metzker M.L."/>
            <person name="Naylor S.L."/>
            <person name="Kucherlapati R.S."/>
            <person name="Nelson D.L."/>
            <person name="Weinstock G.M."/>
            <person name="Sakaki Y."/>
            <person name="Fujiyama A."/>
            <person name="Hattori M."/>
            <person name="Yada T."/>
            <person name="Toyoda A."/>
            <person name="Itoh T."/>
            <person name="Kawagoe C."/>
            <person name="Watanabe H."/>
            <person name="Totoki Y."/>
            <person name="Taylor T."/>
            <person name="Weissenbach J."/>
            <person name="Heilig R."/>
            <person name="Saurin W."/>
            <person name="Artiguenave F."/>
            <person name="Brottier P."/>
            <person name="Bruls T."/>
            <person name="Pelletier E."/>
            <person name="Robert C."/>
            <person name="Wincker P."/>
            <person name="Smith D.R."/>
            <person name="Doucette-Stamm L."/>
            <person name="Rubenfield M."/>
            <person name="Weinstock K."/>
            <person name="Lee H.M."/>
            <person name="Dubois J."/>
            <person name="Rosenthal A."/>
            <person name="Platzer M."/>
            <person name="Nyakatura G."/>
            <person name="Taudien S."/>
            <person name="Rump A."/>
            <person name="Yang H."/>
            <person name="Yu J."/>
            <person name="Wang J."/>
            <person name="Huang G."/>
            <person name="Gu J."/>
            <person name="Hood L."/>
            <person name="Rowen L."/>
            <person name="Madan A."/>
            <person name="Qin S."/>
            <person name="Davis R.W."/>
            <person name="Federspiel N.A."/>
            <person name="Abola A.P."/>
            <person name="Proctor M.J."/>
            <person name="Myers R.M."/>
            <person name="Schmutz J."/>
            <person name="Dickson M."/>
            <person name="Grimwood J."/>
            <person name="Cox D.R."/>
            <person name="Olson M.V."/>
            <person name="Kaul R."/>
            <person name="Raymond C."/>
            <person name="Shimizu N."/>
            <person name="Kawasaki K."/>
            <person name="Minoshima S."/>
            <person name="Evans G.A."/>
            <person name="Athanasiou M."/>
            <person name="Schultz R."/>
            <person name="Roe B.A."/>
            <person name="Chen F."/>
            <person name="Pan H."/>
            <person name="Ramser J."/>
            <person name="Lehrach H."/>
            <person name="Reinhardt R."/>
            <person name="McCombie W.R."/>
            <person name="de la Bastide M."/>
            <person name="Dedhia N."/>
            <person name="Blocker H."/>
            <person name="Hornischer K."/>
            <person name="Nordsiek G."/>
            <person name="Agarwala R."/>
            <person name="Aravind L."/>
            <person name="Bailey J.A."/>
            <person name="Bateman A."/>
            <person name="Batzoglou S."/>
            <person name="Birney E."/>
            <person name="Bork P."/>
            <person name="Brown D.G."/>
            <person name="Burge C.B."/>
            <person name="Cerutti L."/>
            <person name="Chen H.C."/>
            <person name="Church D."/>
            <person name="Clamp M."/>
            <person name="Copley R.R."/>
            <person name="Doerks T."/>
            <person name="Eddy S.R."/>
            <person name="Eichler E.E."/>
            <person name="Furey T.S."/>
            <person name="Galagan J."/>
            <person name="Gilbert J.G."/>
            <person name="Harmon C."/>
            <person name="Hayashizaki Y."/>
            <person name="Haussler D."/>
            <person name="Hermjakob H."/>
            <person name="Hokamp K."/>
            <person name="Jang W."/>
            <person name="Johnson L.S."/>
            <person name="Jones T.A."/>
            <person name="Kasif S."/>
            <person name="Kaspryzk A."/>
            <person name="Kennedy S."/>
            <person name="Kent W.J."/>
            <person name="Kitts P."/>
            <person name="Koonin E.V."/>
            <person name="Korf I."/>
            <person name="Kulp D."/>
            <person name="Lancet D."/>
            <person name="Lowe T.M."/>
            <person name="McLysaght A."/>
            <person name="Mikkelsen T."/>
            <person name="Moran J.V."/>
            <person name="Mulder N."/>
            <person name="Pollara V.J."/>
            <person name="Ponting C.P."/>
            <person name="Schuler G."/>
            <person name="Schultz J."/>
            <person name="Slater G."/>
            <person name="Smit A.F."/>
            <person name="Stupka E."/>
            <person name="Szustakowski J."/>
            <person name="Thierry-Mieg D."/>
            <person name="Thierry-Mieg J."/>
            <person name="Wagner L."/>
            <person name="Wallis J."/>
            <person name="Wheeler R."/>
            <person name="Williams A."/>
            <person name="Wolf Y.I."/>
            <person name="Wolfe K.H."/>
            <person name="Yang S.P."/>
            <person name="Yeh R.F."/>
            <person name="Collins F."/>
            <person name="Guyer M.S."/>
            <person name="Peterson J."/>
            <person name="Felsenfeld A."/>
            <person name="Wetterstrand K.A."/>
            <person name="Patrinos A."/>
            <person name="Morgan M.J."/>
            <person name="de Jong P."/>
            <person name="Catanese J.J."/>
            <person name="Osoegawa K."/>
            <person name="Shizuya H."/>
            <person name="Choi S."/>
            <person name="Chen Y.J."/>
        </authorList>
    </citation>
    <scope>NUCLEOTIDE SEQUENCE [LARGE SCALE GENOMIC DNA]</scope>
</reference>
<evidence type="ECO:0000313" key="4">
    <source>
        <dbReference type="Ensembl" id="ENSP00000512027.1"/>
    </source>
</evidence>
<feature type="signal peptide" evidence="2">
    <location>
        <begin position="1"/>
        <end position="23"/>
    </location>
</feature>
<dbReference type="PRINTS" id="PR00010">
    <property type="entry name" value="EGFBLOOD"/>
</dbReference>
<dbReference type="AlphaFoldDB" id="A0A8Q3SIU8"/>
<gene>
    <name evidence="4" type="primary">MFGE8</name>
</gene>
<dbReference type="OrthoDB" id="2121828at2759"/>
<dbReference type="Proteomes" id="UP000005640">
    <property type="component" value="Chromosome 15"/>
</dbReference>
<proteinExistence type="evidence at protein level"/>
<reference evidence="4 5" key="3">
    <citation type="journal article" date="2006" name="Nature">
        <title>Analysis of the DNA sequence and duplication history of human chromosome 15.</title>
        <authorList>
            <person name="Zody M.C."/>
            <person name="Garber M."/>
            <person name="Sharpe T."/>
            <person name="Young S.K."/>
            <person name="Rowen L."/>
            <person name="O'Neill K."/>
            <person name="Whittaker C.A."/>
            <person name="Kamal M."/>
            <person name="Chang J.L."/>
            <person name="Cuomo C.A."/>
            <person name="Dewar K."/>
            <person name="FitzGerald M.G."/>
            <person name="Kodira C.D."/>
            <person name="Madan A."/>
            <person name="Qin S."/>
            <person name="Yang X."/>
            <person name="Abbasi N."/>
            <person name="Abouelleil A."/>
            <person name="Arachchi H.M."/>
            <person name="Baradarani L."/>
            <person name="Birditt B."/>
            <person name="Bloom S."/>
            <person name="Bloom T."/>
            <person name="Borowsky M.L."/>
            <person name="Burke J."/>
            <person name="Butler J."/>
            <person name="Cook A."/>
            <person name="DeArellano K."/>
            <person name="DeCaprio D."/>
            <person name="Dorris L.III."/>
            <person name="Dors M."/>
            <person name="Eichler E.E."/>
            <person name="Engels R."/>
            <person name="Fahey J."/>
            <person name="Fleetwood P."/>
            <person name="Friedman C."/>
            <person name="Gearin G."/>
            <person name="Hall J.L."/>
            <person name="Hensley G."/>
            <person name="Johnson E."/>
            <person name="Jones C."/>
            <person name="Kamat A."/>
            <person name="Kaur A."/>
            <person name="Locke D.P."/>
            <person name="Madan A."/>
            <person name="Munson G."/>
            <person name="Jaffe D.B."/>
            <person name="Lui A."/>
            <person name="Macdonald P."/>
            <person name="Mauceli E."/>
            <person name="Naylor J.W."/>
            <person name="Nesbitt R."/>
            <person name="Nicol R."/>
            <person name="O'Leary S.B."/>
            <person name="Ratcliffe A."/>
            <person name="Rounsley S."/>
            <person name="She X."/>
            <person name="Sneddon K.M."/>
            <person name="Stewart S."/>
            <person name="Sougnez C."/>
            <person name="Stone S.M."/>
            <person name="Topham K."/>
            <person name="Vincent D."/>
            <person name="Wang S."/>
            <person name="Zimmer A.R."/>
            <person name="Birren B.W."/>
            <person name="Hood L."/>
            <person name="Lander E.S."/>
            <person name="Nusbaum C."/>
        </authorList>
    </citation>
    <scope>NUCLEOTIDE SEQUENCE [LARGE SCALE GENOMIC DNA]</scope>
</reference>
<dbReference type="OpenTargets" id="ENSG00000140545"/>
<reference evidence="4" key="4">
    <citation type="submission" date="2025-08" db="UniProtKB">
        <authorList>
            <consortium name="Ensembl"/>
        </authorList>
    </citation>
    <scope>IDENTIFICATION</scope>
</reference>
<feature type="domain" description="EGF-like" evidence="3">
    <location>
        <begin position="23"/>
        <end position="67"/>
    </location>
</feature>
<dbReference type="PROSITE" id="PS50026">
    <property type="entry name" value="EGF_3"/>
    <property type="match status" value="1"/>
</dbReference>
<evidence type="ECO:0007829" key="7">
    <source>
        <dbReference type="ProteomicsDB" id="A0A8Q3SIU8"/>
    </source>
</evidence>
<dbReference type="PROSITE" id="PS00022">
    <property type="entry name" value="EGF_1"/>
    <property type="match status" value="1"/>
</dbReference>
<evidence type="ECO:0000256" key="1">
    <source>
        <dbReference type="PROSITE-ProRule" id="PRU00076"/>
    </source>
</evidence>
<dbReference type="FunFam" id="2.10.25.10:FF:000782">
    <property type="entry name" value="Milk fat globule-EGF factor 8 protein"/>
    <property type="match status" value="1"/>
</dbReference>
<keyword evidence="1" id="KW-1015">Disulfide bond</keyword>
<name>A0A8Q3SIU8_HUMAN</name>
<evidence type="ECO:0000259" key="3">
    <source>
        <dbReference type="PROSITE" id="PS50026"/>
    </source>
</evidence>
<dbReference type="SMR" id="A0A8Q3SIU8"/>
<keyword evidence="5" id="KW-1185">Reference proteome</keyword>
<evidence type="ECO:0000313" key="5">
    <source>
        <dbReference type="Proteomes" id="UP000005640"/>
    </source>
</evidence>
<dbReference type="PROSITE" id="PS01186">
    <property type="entry name" value="EGF_2"/>
    <property type="match status" value="1"/>
</dbReference>
<dbReference type="Ensembl" id="ENST00000695570.1">
    <property type="protein sequence ID" value="ENSP00000512027.1"/>
    <property type="gene ID" value="ENSG00000140545.17"/>
</dbReference>
<feature type="chain" id="PRO_5035934680" evidence="2">
    <location>
        <begin position="24"/>
        <end position="133"/>
    </location>
</feature>
<dbReference type="GeneTree" id="ENSGT00940000156049"/>
<dbReference type="EMBL" id="AC067805">
    <property type="status" value="NOT_ANNOTATED_CDS"/>
    <property type="molecule type" value="Genomic_DNA"/>
</dbReference>
<dbReference type="CDD" id="cd00054">
    <property type="entry name" value="EGF_CA"/>
    <property type="match status" value="1"/>
</dbReference>
<dbReference type="Pfam" id="PF00008">
    <property type="entry name" value="EGF"/>
    <property type="match status" value="1"/>
</dbReference>
<reference evidence="4" key="5">
    <citation type="submission" date="2025-09" db="UniProtKB">
        <authorList>
            <consortium name="Ensembl"/>
        </authorList>
    </citation>
    <scope>IDENTIFICATION</scope>
</reference>
<reference evidence="4 5" key="2">
    <citation type="journal article" date="2004" name="Nature">
        <title>Finishing the euchromatic sequence of the human genome.</title>
        <authorList>
            <consortium name="International Human Genome Sequencing Consortium"/>
        </authorList>
    </citation>
    <scope>NUCLEOTIDE SEQUENCE [LARGE SCALE GENOMIC DNA]</scope>
</reference>
<protein>
    <submittedName>
        <fullName evidence="4">Milk fat globule EGF and factor V/VIII domain containing</fullName>
    </submittedName>
</protein>
<keyword evidence="2" id="KW-0732">Signal</keyword>
<evidence type="ECO:0000256" key="2">
    <source>
        <dbReference type="SAM" id="SignalP"/>
    </source>
</evidence>
<organism evidence="4 5">
    <name type="scientific">Homo sapiens</name>
    <name type="common">Human</name>
    <dbReference type="NCBI Taxonomy" id="9606"/>
    <lineage>
        <taxon>Eukaryota</taxon>
        <taxon>Metazoa</taxon>
        <taxon>Chordata</taxon>
        <taxon>Craniata</taxon>
        <taxon>Vertebrata</taxon>
        <taxon>Euteleostomi</taxon>
        <taxon>Mammalia</taxon>
        <taxon>Eutheria</taxon>
        <taxon>Euarchontoglires</taxon>
        <taxon>Primates</taxon>
        <taxon>Haplorrhini</taxon>
        <taxon>Catarrhini</taxon>
        <taxon>Hominidae</taxon>
        <taxon>Homo</taxon>
    </lineage>
</organism>
<dbReference type="HGNC" id="HGNC:7036">
    <property type="gene designation" value="MFGE8"/>
</dbReference>
<feature type="disulfide bond" evidence="1">
    <location>
        <begin position="57"/>
        <end position="66"/>
    </location>
</feature>
<dbReference type="SUPFAM" id="SSF57196">
    <property type="entry name" value="EGF/Laminin"/>
    <property type="match status" value="1"/>
</dbReference>
<sequence length="133" mass="14456">MPRPRLLAALCGALLCAPSLLVALDICSKNPCHNGGLCEEISQEVRGDVFPSYTCTCLKGYAGNHCETTSGPGIFPRLDMAAPRKKAGVTTQRRKPSEGPSQLFLAFYVNVSSHWAWRMGTLPTHRSPPRLCV</sequence>
<keyword evidence="1" id="KW-0245">EGF-like domain</keyword>
<comment type="caution">
    <text evidence="1">Lacks conserved residue(s) required for the propagation of feature annotation.</text>
</comment>
<dbReference type="Ensembl" id="ENST00000695570.1">
    <property type="protein sequence ID" value="ENSP00000512027.1"/>
    <property type="gene ID" value="ENSG00000140545.16"/>
</dbReference>
<dbReference type="InterPro" id="IPR000742">
    <property type="entry name" value="EGF"/>
</dbReference>
<keyword evidence="6 7" id="KW-1267">Proteomics identification</keyword>
<dbReference type="Gene3D" id="2.10.25.10">
    <property type="entry name" value="Laminin"/>
    <property type="match status" value="1"/>
</dbReference>
<dbReference type="SMART" id="SM00181">
    <property type="entry name" value="EGF"/>
    <property type="match status" value="1"/>
</dbReference>
<accession>A0A8Q3SIU8</accession>
<evidence type="ECO:0007829" key="6">
    <source>
        <dbReference type="PeptideAtlas" id="A0A8Q3SIU8"/>
    </source>
</evidence>